<sequence>MSNENTNFELSHEEIKEIYLASQGDIMNGITYPEQKISSSKDYIPWGKDNKYPDKLVQLYNASAIHNSIIYNKKTQVSGKGISFDTEGKAAKKTAKFLENFNTNGEDVNEILSKISLDFELFGSYALLLTYSKDWKQILSVEHMEMSKVRCAKPIDNKGTIHGYFYSYDWSSYRPKKVYIPKFDPENTKEKIKEREALLEKFTNTNKLTAEEIAELKDKNRTQLLVYKPYSPDTYFYSNPSYIGAIQTIETDIEADIYAYSALKNGFDPSYHITIPNLPDKAAQIAYVKAFMKKVKGSRNAKMPLVSFVKDINDKPIIDKLDSSDLNKTYVAINENTLQKMITGHRLTHPLLGGIQVAGKLGNSIELETAFNIWYSTVIQPDQFDLLKGPNKIMKYNNMETLSIEKLNPFEVEKDIEEVDGQEDGNNNEVIDSEEVTDSNESTSTEKNNDSE</sequence>
<dbReference type="Proteomes" id="UP000293562">
    <property type="component" value="Unassembled WGS sequence"/>
</dbReference>
<evidence type="ECO:0008006" key="4">
    <source>
        <dbReference type="Google" id="ProtNLM"/>
    </source>
</evidence>
<gene>
    <name evidence="2" type="ORF">EV201_1263</name>
</gene>
<evidence type="ECO:0000256" key="1">
    <source>
        <dbReference type="SAM" id="MobiDB-lite"/>
    </source>
</evidence>
<organism evidence="2 3">
    <name type="scientific">Ancylomarina subtilis</name>
    <dbReference type="NCBI Taxonomy" id="1639035"/>
    <lineage>
        <taxon>Bacteria</taxon>
        <taxon>Pseudomonadati</taxon>
        <taxon>Bacteroidota</taxon>
        <taxon>Bacteroidia</taxon>
        <taxon>Marinilabiliales</taxon>
        <taxon>Marinifilaceae</taxon>
        <taxon>Ancylomarina</taxon>
    </lineage>
</organism>
<feature type="region of interest" description="Disordered" evidence="1">
    <location>
        <begin position="414"/>
        <end position="452"/>
    </location>
</feature>
<protein>
    <recommendedName>
        <fullName evidence="4">SPP1 family phage portal protein</fullName>
    </recommendedName>
</protein>
<evidence type="ECO:0000313" key="2">
    <source>
        <dbReference type="EMBL" id="RZT96622.1"/>
    </source>
</evidence>
<keyword evidence="3" id="KW-1185">Reference proteome</keyword>
<reference evidence="2 3" key="1">
    <citation type="submission" date="2019-02" db="EMBL/GenBank/DDBJ databases">
        <title>Genomic Encyclopedia of Type Strains, Phase IV (KMG-IV): sequencing the most valuable type-strain genomes for metagenomic binning, comparative biology and taxonomic classification.</title>
        <authorList>
            <person name="Goeker M."/>
        </authorList>
    </citation>
    <scope>NUCLEOTIDE SEQUENCE [LARGE SCALE GENOMIC DNA]</scope>
    <source>
        <strain evidence="2 3">DSM 28825</strain>
    </source>
</reference>
<dbReference type="OrthoDB" id="628819at2"/>
<name>A0A4Q7VKA1_9BACT</name>
<dbReference type="RefSeq" id="WP_130306598.1">
    <property type="nucleotide sequence ID" value="NZ_SHKN01000001.1"/>
</dbReference>
<dbReference type="AlphaFoldDB" id="A0A4Q7VKA1"/>
<feature type="compositionally biased region" description="Acidic residues" evidence="1">
    <location>
        <begin position="414"/>
        <end position="423"/>
    </location>
</feature>
<comment type="caution">
    <text evidence="2">The sequence shown here is derived from an EMBL/GenBank/DDBJ whole genome shotgun (WGS) entry which is preliminary data.</text>
</comment>
<evidence type="ECO:0000313" key="3">
    <source>
        <dbReference type="Proteomes" id="UP000293562"/>
    </source>
</evidence>
<accession>A0A4Q7VKA1</accession>
<dbReference type="EMBL" id="SHKN01000001">
    <property type="protein sequence ID" value="RZT96622.1"/>
    <property type="molecule type" value="Genomic_DNA"/>
</dbReference>
<proteinExistence type="predicted"/>